<evidence type="ECO:0008006" key="3">
    <source>
        <dbReference type="Google" id="ProtNLM"/>
    </source>
</evidence>
<organism evidence="1 2">
    <name type="scientific">Thalassotalea algicola</name>
    <dbReference type="NCBI Taxonomy" id="2716224"/>
    <lineage>
        <taxon>Bacteria</taxon>
        <taxon>Pseudomonadati</taxon>
        <taxon>Pseudomonadota</taxon>
        <taxon>Gammaproteobacteria</taxon>
        <taxon>Alteromonadales</taxon>
        <taxon>Colwelliaceae</taxon>
        <taxon>Thalassotalea</taxon>
    </lineage>
</organism>
<evidence type="ECO:0000313" key="2">
    <source>
        <dbReference type="Proteomes" id="UP000568664"/>
    </source>
</evidence>
<sequence>MTLVSLCALSLNVHASNPSKALAVDEDSFSCINDMQPVRGFFVDNLDKSKLDSTITVAKAGKGEYPAGSVVQLVPTEVMVKHPKGTSPVTNDWEFFELAVSPEGSKFTARGYDNVINKFGGNCLDCHKKAKPQFDLICETGHGCDPIPITKEMIAVIQKTDPRCKAPVNLNDKEMLILKQLQQMLKPQ</sequence>
<dbReference type="Gene3D" id="3.50.70.20">
    <property type="entry name" value="Cytochrome P460"/>
    <property type="match status" value="1"/>
</dbReference>
<dbReference type="InterPro" id="IPR038142">
    <property type="entry name" value="Cytochrome_P460_sp"/>
</dbReference>
<proteinExistence type="predicted"/>
<gene>
    <name evidence="1" type="ORF">HII17_08545</name>
</gene>
<dbReference type="EMBL" id="JABBXH010000002">
    <property type="protein sequence ID" value="NMP31608.1"/>
    <property type="molecule type" value="Genomic_DNA"/>
</dbReference>
<reference evidence="1 2" key="1">
    <citation type="submission" date="2020-04" db="EMBL/GenBank/DDBJ databases">
        <title>Thalassotalea sp. M1531, isolated from the surface of marine red alga.</title>
        <authorList>
            <person name="Pang L."/>
            <person name="Lu D.-C."/>
        </authorList>
    </citation>
    <scope>NUCLEOTIDE SEQUENCE [LARGE SCALE GENOMIC DNA]</scope>
    <source>
        <strain evidence="1 2">M1531</strain>
    </source>
</reference>
<comment type="caution">
    <text evidence="1">The sequence shown here is derived from an EMBL/GenBank/DDBJ whole genome shotgun (WGS) entry which is preliminary data.</text>
</comment>
<keyword evidence="2" id="KW-1185">Reference proteome</keyword>
<name>A0A7Y0Q6P7_9GAMM</name>
<dbReference type="Proteomes" id="UP000568664">
    <property type="component" value="Unassembled WGS sequence"/>
</dbReference>
<protein>
    <recommendedName>
        <fullName evidence="3">Cytochrome P460 domain-containing protein</fullName>
    </recommendedName>
</protein>
<dbReference type="AlphaFoldDB" id="A0A7Y0Q6P7"/>
<evidence type="ECO:0000313" key="1">
    <source>
        <dbReference type="EMBL" id="NMP31608.1"/>
    </source>
</evidence>
<accession>A0A7Y0Q6P7</accession>